<proteinExistence type="predicted"/>
<accession>A0A7J0E0J7</accession>
<dbReference type="AlphaFoldDB" id="A0A7J0E0J7"/>
<sequence>MHLLPLDQPRFAALDFAVGCFVDREGLGVLVSVSARIGSRSHVGPAGSVCEAL</sequence>
<comment type="caution">
    <text evidence="1">The sequence shown here is derived from an EMBL/GenBank/DDBJ whole genome shotgun (WGS) entry which is preliminary data.</text>
</comment>
<reference evidence="2" key="1">
    <citation type="submission" date="2019-07" db="EMBL/GenBank/DDBJ databases">
        <title>De Novo Assembly of kiwifruit Actinidia rufa.</title>
        <authorList>
            <person name="Sugita-Konishi S."/>
            <person name="Sato K."/>
            <person name="Mori E."/>
            <person name="Abe Y."/>
            <person name="Kisaki G."/>
            <person name="Hamano K."/>
            <person name="Suezawa K."/>
            <person name="Otani M."/>
            <person name="Fukuda T."/>
            <person name="Manabe T."/>
            <person name="Gomi K."/>
            <person name="Tabuchi M."/>
            <person name="Akimitsu K."/>
            <person name="Kataoka I."/>
        </authorList>
    </citation>
    <scope>NUCLEOTIDE SEQUENCE [LARGE SCALE GENOMIC DNA]</scope>
    <source>
        <strain evidence="2">cv. Fuchu</strain>
    </source>
</reference>
<dbReference type="EMBL" id="BJWL01000464">
    <property type="protein sequence ID" value="GFS46200.1"/>
    <property type="molecule type" value="Genomic_DNA"/>
</dbReference>
<evidence type="ECO:0000313" key="1">
    <source>
        <dbReference type="EMBL" id="GFS46200.1"/>
    </source>
</evidence>
<keyword evidence="2" id="KW-1185">Reference proteome</keyword>
<gene>
    <name evidence="1" type="ORF">Acr_00g0100770</name>
</gene>
<protein>
    <submittedName>
        <fullName evidence="1">Uncharacterized protein</fullName>
    </submittedName>
</protein>
<organism evidence="1 2">
    <name type="scientific">Actinidia rufa</name>
    <dbReference type="NCBI Taxonomy" id="165716"/>
    <lineage>
        <taxon>Eukaryota</taxon>
        <taxon>Viridiplantae</taxon>
        <taxon>Streptophyta</taxon>
        <taxon>Embryophyta</taxon>
        <taxon>Tracheophyta</taxon>
        <taxon>Spermatophyta</taxon>
        <taxon>Magnoliopsida</taxon>
        <taxon>eudicotyledons</taxon>
        <taxon>Gunneridae</taxon>
        <taxon>Pentapetalae</taxon>
        <taxon>asterids</taxon>
        <taxon>Ericales</taxon>
        <taxon>Actinidiaceae</taxon>
        <taxon>Actinidia</taxon>
    </lineage>
</organism>
<dbReference type="Proteomes" id="UP000585474">
    <property type="component" value="Unassembled WGS sequence"/>
</dbReference>
<name>A0A7J0E0J7_9ERIC</name>
<evidence type="ECO:0000313" key="2">
    <source>
        <dbReference type="Proteomes" id="UP000585474"/>
    </source>
</evidence>